<dbReference type="EMBL" id="BAAAQB010000038">
    <property type="protein sequence ID" value="GAA2141857.1"/>
    <property type="molecule type" value="Genomic_DNA"/>
</dbReference>
<dbReference type="InterPro" id="IPR006127">
    <property type="entry name" value="ZnuA-like"/>
</dbReference>
<dbReference type="Gene3D" id="3.40.50.1980">
    <property type="entry name" value="Nitrogenase molybdenum iron protein domain"/>
    <property type="match status" value="2"/>
</dbReference>
<dbReference type="Proteomes" id="UP001500102">
    <property type="component" value="Unassembled WGS sequence"/>
</dbReference>
<evidence type="ECO:0000256" key="1">
    <source>
        <dbReference type="ARBA" id="ARBA00004196"/>
    </source>
</evidence>
<feature type="signal peptide" evidence="5">
    <location>
        <begin position="1"/>
        <end position="24"/>
    </location>
</feature>
<protein>
    <submittedName>
        <fullName evidence="6">Zinc ABC transporter substrate-binding protein</fullName>
    </submittedName>
</protein>
<evidence type="ECO:0000313" key="6">
    <source>
        <dbReference type="EMBL" id="GAA2141857.1"/>
    </source>
</evidence>
<gene>
    <name evidence="6" type="ORF">GCM10009825_30850</name>
</gene>
<organism evidence="6 7">
    <name type="scientific">Arthrobacter humicola</name>
    <dbReference type="NCBI Taxonomy" id="409291"/>
    <lineage>
        <taxon>Bacteria</taxon>
        <taxon>Bacillati</taxon>
        <taxon>Actinomycetota</taxon>
        <taxon>Actinomycetes</taxon>
        <taxon>Micrococcales</taxon>
        <taxon>Micrococcaceae</taxon>
        <taxon>Arthrobacter</taxon>
    </lineage>
</organism>
<comment type="caution">
    <text evidence="6">The sequence shown here is derived from an EMBL/GenBank/DDBJ whole genome shotgun (WGS) entry which is preliminary data.</text>
</comment>
<keyword evidence="4 5" id="KW-0732">Signal</keyword>
<dbReference type="PANTHER" id="PTHR42953:SF1">
    <property type="entry name" value="METAL-BINDING PROTEIN HI_0362-RELATED"/>
    <property type="match status" value="1"/>
</dbReference>
<feature type="chain" id="PRO_5045744916" evidence="5">
    <location>
        <begin position="25"/>
        <end position="319"/>
    </location>
</feature>
<dbReference type="InterPro" id="IPR050492">
    <property type="entry name" value="Bact_metal-bind_prot9"/>
</dbReference>
<evidence type="ECO:0000313" key="7">
    <source>
        <dbReference type="Proteomes" id="UP001500102"/>
    </source>
</evidence>
<evidence type="ECO:0000256" key="3">
    <source>
        <dbReference type="ARBA" id="ARBA00022723"/>
    </source>
</evidence>
<evidence type="ECO:0000256" key="5">
    <source>
        <dbReference type="SAM" id="SignalP"/>
    </source>
</evidence>
<keyword evidence="2" id="KW-0813">Transport</keyword>
<keyword evidence="7" id="KW-1185">Reference proteome</keyword>
<dbReference type="Pfam" id="PF01297">
    <property type="entry name" value="ZnuA"/>
    <property type="match status" value="1"/>
</dbReference>
<reference evidence="6 7" key="1">
    <citation type="journal article" date="2019" name="Int. J. Syst. Evol. Microbiol.">
        <title>The Global Catalogue of Microorganisms (GCM) 10K type strain sequencing project: providing services to taxonomists for standard genome sequencing and annotation.</title>
        <authorList>
            <consortium name="The Broad Institute Genomics Platform"/>
            <consortium name="The Broad Institute Genome Sequencing Center for Infectious Disease"/>
            <person name="Wu L."/>
            <person name="Ma J."/>
        </authorList>
    </citation>
    <scope>NUCLEOTIDE SEQUENCE [LARGE SCALE GENOMIC DNA]</scope>
    <source>
        <strain evidence="6 7">JCM 15921</strain>
    </source>
</reference>
<evidence type="ECO:0000256" key="4">
    <source>
        <dbReference type="ARBA" id="ARBA00022729"/>
    </source>
</evidence>
<comment type="subcellular location">
    <subcellularLocation>
        <location evidence="1">Cell envelope</location>
    </subcellularLocation>
</comment>
<proteinExistence type="predicted"/>
<dbReference type="RefSeq" id="WP_344367339.1">
    <property type="nucleotide sequence ID" value="NZ_BAAAQB010000038.1"/>
</dbReference>
<dbReference type="SUPFAM" id="SSF53807">
    <property type="entry name" value="Helical backbone' metal receptor"/>
    <property type="match status" value="1"/>
</dbReference>
<dbReference type="PROSITE" id="PS51257">
    <property type="entry name" value="PROKAR_LIPOPROTEIN"/>
    <property type="match status" value="1"/>
</dbReference>
<accession>A0ABN2ZGH5</accession>
<dbReference type="PANTHER" id="PTHR42953">
    <property type="entry name" value="HIGH-AFFINITY ZINC UPTAKE SYSTEM PROTEIN ZNUA-RELATED"/>
    <property type="match status" value="1"/>
</dbReference>
<evidence type="ECO:0000256" key="2">
    <source>
        <dbReference type="ARBA" id="ARBA00022448"/>
    </source>
</evidence>
<keyword evidence="3" id="KW-0479">Metal-binding</keyword>
<sequence length="319" mass="32666">MRRPAARAVLAGFAGLGLLLTACAPTAGSARGTAGDGVVDVVASTSVYGDIVSSIGRDKVRVSSIISRTSQDPHSYEATTQDKLAVSKAELVVENGGGYDTFIDTLATDTGLDRGNVISAVDVSGLASESPAAASPEASGHTHAATGLNEHVWYSLPAMSRLTDAIADKLGTLEPASAETFRTNAAAFKDSLGGLETKLAAMKSAKDHVPVAVTEPVPLYLLEDAGLENKTPAEYTAAIEEGADVPPAVLKAAVDLVGSGSVRLLAYNTQTEGPQTLALKKAAASAGVPVVNFSETLPEGQTFLQWMTANVESISKALG</sequence>
<name>A0ABN2ZGH5_9MICC</name>